<reference evidence="2" key="1">
    <citation type="journal article" date="2012" name="Science">
        <title>The Paleozoic origin of enzymatic lignin decomposition reconstructed from 31 fungal genomes.</title>
        <authorList>
            <person name="Floudas D."/>
            <person name="Binder M."/>
            <person name="Riley R."/>
            <person name="Barry K."/>
            <person name="Blanchette R.A."/>
            <person name="Henrissat B."/>
            <person name="Martinez A.T."/>
            <person name="Otillar R."/>
            <person name="Spatafora J.W."/>
            <person name="Yadav J.S."/>
            <person name="Aerts A."/>
            <person name="Benoit I."/>
            <person name="Boyd A."/>
            <person name="Carlson A."/>
            <person name="Copeland A."/>
            <person name="Coutinho P.M."/>
            <person name="de Vries R.P."/>
            <person name="Ferreira P."/>
            <person name="Findley K."/>
            <person name="Foster B."/>
            <person name="Gaskell J."/>
            <person name="Glotzer D."/>
            <person name="Gorecki P."/>
            <person name="Heitman J."/>
            <person name="Hesse C."/>
            <person name="Hori C."/>
            <person name="Igarashi K."/>
            <person name="Jurgens J.A."/>
            <person name="Kallen N."/>
            <person name="Kersten P."/>
            <person name="Kohler A."/>
            <person name="Kuees U."/>
            <person name="Kumar T.K.A."/>
            <person name="Kuo A."/>
            <person name="LaButti K."/>
            <person name="Larrondo L.F."/>
            <person name="Lindquist E."/>
            <person name="Ling A."/>
            <person name="Lombard V."/>
            <person name="Lucas S."/>
            <person name="Lundell T."/>
            <person name="Martin R."/>
            <person name="McLaughlin D.J."/>
            <person name="Morgenstern I."/>
            <person name="Morin E."/>
            <person name="Murat C."/>
            <person name="Nagy L.G."/>
            <person name="Nolan M."/>
            <person name="Ohm R.A."/>
            <person name="Patyshakuliyeva A."/>
            <person name="Rokas A."/>
            <person name="Ruiz-Duenas F.J."/>
            <person name="Sabat G."/>
            <person name="Salamov A."/>
            <person name="Samejima M."/>
            <person name="Schmutz J."/>
            <person name="Slot J.C."/>
            <person name="St John F."/>
            <person name="Stenlid J."/>
            <person name="Sun H."/>
            <person name="Sun S."/>
            <person name="Syed K."/>
            <person name="Tsang A."/>
            <person name="Wiebenga A."/>
            <person name="Young D."/>
            <person name="Pisabarro A."/>
            <person name="Eastwood D.C."/>
            <person name="Martin F."/>
            <person name="Cullen D."/>
            <person name="Grigoriev I.V."/>
            <person name="Hibbett D.S."/>
        </authorList>
    </citation>
    <scope>NUCLEOTIDE SEQUENCE [LARGE SCALE GENOMIC DNA]</scope>
    <source>
        <strain evidence="2">TFB10046</strain>
    </source>
</reference>
<organism evidence="1 2">
    <name type="scientific">Auricularia subglabra (strain TFB-10046 / SS5)</name>
    <name type="common">White-rot fungus</name>
    <name type="synonym">Auricularia delicata (strain TFB10046)</name>
    <dbReference type="NCBI Taxonomy" id="717982"/>
    <lineage>
        <taxon>Eukaryota</taxon>
        <taxon>Fungi</taxon>
        <taxon>Dikarya</taxon>
        <taxon>Basidiomycota</taxon>
        <taxon>Agaricomycotina</taxon>
        <taxon>Agaricomycetes</taxon>
        <taxon>Auriculariales</taxon>
        <taxon>Auriculariaceae</taxon>
        <taxon>Auricularia</taxon>
    </lineage>
</organism>
<gene>
    <name evidence="1" type="ORF">AURDEDRAFT_189146</name>
</gene>
<evidence type="ECO:0000313" key="2">
    <source>
        <dbReference type="Proteomes" id="UP000006514"/>
    </source>
</evidence>
<dbReference type="InParanoid" id="J0WJ97"/>
<feature type="non-terminal residue" evidence="1">
    <location>
        <position position="108"/>
    </location>
</feature>
<name>J0WJ97_AURST</name>
<keyword evidence="2" id="KW-1185">Reference proteome</keyword>
<dbReference type="EMBL" id="JH689046">
    <property type="protein sequence ID" value="EJD32363.1"/>
    <property type="molecule type" value="Genomic_DNA"/>
</dbReference>
<proteinExistence type="predicted"/>
<evidence type="ECO:0000313" key="1">
    <source>
        <dbReference type="EMBL" id="EJD32363.1"/>
    </source>
</evidence>
<dbReference type="Proteomes" id="UP000006514">
    <property type="component" value="Unassembled WGS sequence"/>
</dbReference>
<dbReference type="AlphaFoldDB" id="J0WJ97"/>
<sequence>MLSVPPKMRGKGLDVGCVYIVSDMFQHGRDIISEIPGRPPAAVCTGALAALPAIGHRQRFQNEFKVIFRNIFDQPYRAKRSWATFASRRGWTPRTCARSHARHHSTRS</sequence>
<accession>J0WJ97</accession>
<protein>
    <submittedName>
        <fullName evidence="1">Uncharacterized protein</fullName>
    </submittedName>
</protein>
<dbReference type="KEGG" id="adl:AURDEDRAFT_189146"/>